<gene>
    <name evidence="3" type="ORF">PR001_g23668</name>
    <name evidence="2" type="ORF">PR002_g23933</name>
    <name evidence="4" type="ORF">PR003_g23796</name>
</gene>
<evidence type="ECO:0000313" key="5">
    <source>
        <dbReference type="Proteomes" id="UP000429607"/>
    </source>
</evidence>
<name>A0A6A3IKR8_9STRA</name>
<protein>
    <recommendedName>
        <fullName evidence="8">Secreted protein</fullName>
    </recommendedName>
</protein>
<feature type="chain" id="PRO_5036164385" description="Secreted protein" evidence="1">
    <location>
        <begin position="16"/>
        <end position="80"/>
    </location>
</feature>
<comment type="caution">
    <text evidence="3">The sequence shown here is derived from an EMBL/GenBank/DDBJ whole genome shotgun (WGS) entry which is preliminary data.</text>
</comment>
<keyword evidence="1" id="KW-0732">Signal</keyword>
<dbReference type="EMBL" id="QXFU01002830">
    <property type="protein sequence ID" value="KAE8981078.1"/>
    <property type="molecule type" value="Genomic_DNA"/>
</dbReference>
<evidence type="ECO:0000313" key="3">
    <source>
        <dbReference type="EMBL" id="KAE8982637.1"/>
    </source>
</evidence>
<reference evidence="5 7" key="1">
    <citation type="submission" date="2018-09" db="EMBL/GenBank/DDBJ databases">
        <title>Genomic investigation of the strawberry pathogen Phytophthora fragariae indicates pathogenicity is determined by transcriptional variation in three key races.</title>
        <authorList>
            <person name="Adams T.M."/>
            <person name="Armitage A.D."/>
            <person name="Sobczyk M.K."/>
            <person name="Bates H.J."/>
            <person name="Dunwell J.M."/>
            <person name="Nellist C.F."/>
            <person name="Harrison R.J."/>
        </authorList>
    </citation>
    <scope>NUCLEOTIDE SEQUENCE [LARGE SCALE GENOMIC DNA]</scope>
    <source>
        <strain evidence="3 5">SCRP249</strain>
        <strain evidence="2 7">SCRP324</strain>
        <strain evidence="4 6">SCRP333</strain>
    </source>
</reference>
<evidence type="ECO:0000313" key="4">
    <source>
        <dbReference type="EMBL" id="KAE9296276.1"/>
    </source>
</evidence>
<evidence type="ECO:0008006" key="8">
    <source>
        <dbReference type="Google" id="ProtNLM"/>
    </source>
</evidence>
<proteinExistence type="predicted"/>
<sequence>MLICFCGLAVRGVAARSRSLPLLPLCEQQARTSSPPDTAVLSRLCPALTCYLSTCIIAHCCALLGSICSLTVLLPNGTYS</sequence>
<accession>A0A6A3IKR8</accession>
<dbReference type="Proteomes" id="UP000429607">
    <property type="component" value="Unassembled WGS sequence"/>
</dbReference>
<dbReference type="Proteomes" id="UP000435112">
    <property type="component" value="Unassembled WGS sequence"/>
</dbReference>
<keyword evidence="6" id="KW-1185">Reference proteome</keyword>
<evidence type="ECO:0000256" key="1">
    <source>
        <dbReference type="SAM" id="SignalP"/>
    </source>
</evidence>
<dbReference type="EMBL" id="QXFT01002565">
    <property type="protein sequence ID" value="KAE9296276.1"/>
    <property type="molecule type" value="Genomic_DNA"/>
</dbReference>
<feature type="signal peptide" evidence="1">
    <location>
        <begin position="1"/>
        <end position="15"/>
    </location>
</feature>
<evidence type="ECO:0000313" key="7">
    <source>
        <dbReference type="Proteomes" id="UP000435112"/>
    </source>
</evidence>
<organism evidence="3 5">
    <name type="scientific">Phytophthora rubi</name>
    <dbReference type="NCBI Taxonomy" id="129364"/>
    <lineage>
        <taxon>Eukaryota</taxon>
        <taxon>Sar</taxon>
        <taxon>Stramenopiles</taxon>
        <taxon>Oomycota</taxon>
        <taxon>Peronosporomycetes</taxon>
        <taxon>Peronosporales</taxon>
        <taxon>Peronosporaceae</taxon>
        <taxon>Phytophthora</taxon>
    </lineage>
</organism>
<evidence type="ECO:0000313" key="6">
    <source>
        <dbReference type="Proteomes" id="UP000434957"/>
    </source>
</evidence>
<dbReference type="EMBL" id="QXFV01002851">
    <property type="protein sequence ID" value="KAE8982637.1"/>
    <property type="molecule type" value="Genomic_DNA"/>
</dbReference>
<dbReference type="AlphaFoldDB" id="A0A6A3IKR8"/>
<dbReference type="OrthoDB" id="131296at2759"/>
<dbReference type="Proteomes" id="UP000434957">
    <property type="component" value="Unassembled WGS sequence"/>
</dbReference>
<evidence type="ECO:0000313" key="2">
    <source>
        <dbReference type="EMBL" id="KAE8981078.1"/>
    </source>
</evidence>